<dbReference type="EMBL" id="LWGR01000005">
    <property type="protein sequence ID" value="KZM74573.1"/>
    <property type="molecule type" value="Genomic_DNA"/>
</dbReference>
<dbReference type="SUPFAM" id="SSF53850">
    <property type="entry name" value="Periplasmic binding protein-like II"/>
    <property type="match status" value="1"/>
</dbReference>
<evidence type="ECO:0000259" key="2">
    <source>
        <dbReference type="Pfam" id="PF00496"/>
    </source>
</evidence>
<proteinExistence type="predicted"/>
<feature type="domain" description="Solute-binding protein family 5" evidence="2">
    <location>
        <begin position="64"/>
        <end position="440"/>
    </location>
</feature>
<evidence type="ECO:0000313" key="4">
    <source>
        <dbReference type="Proteomes" id="UP000076512"/>
    </source>
</evidence>
<sequence length="522" mass="57540">MSGCSSTSNSAPASDPEAGKNYISYNGTEPENPLIPGDTTESGGVKVIGALFRGLVEYDPKTGEPHNAVAQSIRTTDNKVFTITVAPGWTFHDGTPVTSQSFVDAWNFTAYAPNHMAGASFLNHIQGYTDVHPSDTAPQPPATTMSGLRVVDDHTFTVTLSAPFSTFTTQLGYAAFFPLPKSFFTDRKGYEAHPIGDGPFQFVSRQVGHNIMMSRYEKFGGAVKPKIDGVEFRFYPTLEDAYAAVKANKLDYLEIIPDSALKGELYKKELAGRSLTQTYLGVQSISFPLYDPRYRNPQLRQALSMAIDRQYVINTVFDGDKQIADGLVPPSVPGRIPNQCGELCTYQPQKAKQLFDATGFQGPIELTSNNDSANQDWMEATCKTITAALGRECHFAPVPTLGEFRTMIDDRKITGIYRSGWVADYPAMEDFLEPIYRTNAAVNGTTYSDPKVDALFDQAAAAPTQDQVHALYQQAERQILQDMPAIPFWFQTVQAGWSSRLHNVTVTPFRELDLFSVTADKK</sequence>
<comment type="caution">
    <text evidence="3">The sequence shown here is derived from an EMBL/GenBank/DDBJ whole genome shotgun (WGS) entry which is preliminary data.</text>
</comment>
<reference evidence="3 4" key="1">
    <citation type="submission" date="2016-04" db="EMBL/GenBank/DDBJ databases">
        <authorList>
            <person name="Evans L.H."/>
            <person name="Alamgir A."/>
            <person name="Owens N."/>
            <person name="Weber N.D."/>
            <person name="Virtaneva K."/>
            <person name="Barbian K."/>
            <person name="Babar A."/>
            <person name="Rosenke K."/>
        </authorList>
    </citation>
    <scope>NUCLEOTIDE SEQUENCE [LARGE SCALE GENOMIC DNA]</scope>
    <source>
        <strain evidence="3 4">IFM 0406</strain>
    </source>
</reference>
<dbReference type="AlphaFoldDB" id="A0A164NP80"/>
<dbReference type="Gene3D" id="3.10.105.10">
    <property type="entry name" value="Dipeptide-binding Protein, Domain 3"/>
    <property type="match status" value="1"/>
</dbReference>
<dbReference type="PANTHER" id="PTHR30290">
    <property type="entry name" value="PERIPLASMIC BINDING COMPONENT OF ABC TRANSPORTER"/>
    <property type="match status" value="1"/>
</dbReference>
<dbReference type="CDD" id="cd00995">
    <property type="entry name" value="PBP2_NikA_DppA_OppA_like"/>
    <property type="match status" value="1"/>
</dbReference>
<evidence type="ECO:0000313" key="3">
    <source>
        <dbReference type="EMBL" id="KZM74573.1"/>
    </source>
</evidence>
<keyword evidence="4" id="KW-1185">Reference proteome</keyword>
<dbReference type="InterPro" id="IPR039424">
    <property type="entry name" value="SBP_5"/>
</dbReference>
<accession>A0A164NP80</accession>
<organism evidence="3 4">
    <name type="scientific">Nocardia terpenica</name>
    <dbReference type="NCBI Taxonomy" id="455432"/>
    <lineage>
        <taxon>Bacteria</taxon>
        <taxon>Bacillati</taxon>
        <taxon>Actinomycetota</taxon>
        <taxon>Actinomycetes</taxon>
        <taxon>Mycobacteriales</taxon>
        <taxon>Nocardiaceae</taxon>
        <taxon>Nocardia</taxon>
    </lineage>
</organism>
<dbReference type="Gene3D" id="3.90.76.10">
    <property type="entry name" value="Dipeptide-binding Protein, Domain 1"/>
    <property type="match status" value="1"/>
</dbReference>
<dbReference type="Gene3D" id="3.40.190.10">
    <property type="entry name" value="Periplasmic binding protein-like II"/>
    <property type="match status" value="1"/>
</dbReference>
<name>A0A164NP80_9NOCA</name>
<dbReference type="STRING" id="455432.AWN90_25990"/>
<gene>
    <name evidence="3" type="ORF">AWN90_25990</name>
</gene>
<dbReference type="Proteomes" id="UP000076512">
    <property type="component" value="Unassembled WGS sequence"/>
</dbReference>
<dbReference type="InterPro" id="IPR030678">
    <property type="entry name" value="Peptide/Ni-bd"/>
</dbReference>
<protein>
    <submittedName>
        <fullName evidence="3">Peptide ABC transporter substrate-binding protein</fullName>
    </submittedName>
</protein>
<dbReference type="Pfam" id="PF00496">
    <property type="entry name" value="SBP_bac_5"/>
    <property type="match status" value="1"/>
</dbReference>
<dbReference type="GO" id="GO:0042597">
    <property type="term" value="C:periplasmic space"/>
    <property type="evidence" value="ECO:0007669"/>
    <property type="project" value="UniProtKB-ARBA"/>
</dbReference>
<dbReference type="InterPro" id="IPR000914">
    <property type="entry name" value="SBP_5_dom"/>
</dbReference>
<feature type="compositionally biased region" description="Polar residues" evidence="1">
    <location>
        <begin position="1"/>
        <end position="12"/>
    </location>
</feature>
<evidence type="ECO:0000256" key="1">
    <source>
        <dbReference type="SAM" id="MobiDB-lite"/>
    </source>
</evidence>
<dbReference type="OrthoDB" id="9046151at2"/>
<feature type="region of interest" description="Disordered" evidence="1">
    <location>
        <begin position="1"/>
        <end position="41"/>
    </location>
</feature>
<dbReference type="GO" id="GO:0043190">
    <property type="term" value="C:ATP-binding cassette (ABC) transporter complex"/>
    <property type="evidence" value="ECO:0007669"/>
    <property type="project" value="InterPro"/>
</dbReference>
<dbReference type="GO" id="GO:1904680">
    <property type="term" value="F:peptide transmembrane transporter activity"/>
    <property type="evidence" value="ECO:0007669"/>
    <property type="project" value="TreeGrafter"/>
</dbReference>
<dbReference type="PANTHER" id="PTHR30290:SF83">
    <property type="entry name" value="ABC TRANSPORTER SUBSTRATE-BINDING PROTEIN"/>
    <property type="match status" value="1"/>
</dbReference>
<dbReference type="PIRSF" id="PIRSF002741">
    <property type="entry name" value="MppA"/>
    <property type="match status" value="1"/>
</dbReference>
<dbReference type="GO" id="GO:0015833">
    <property type="term" value="P:peptide transport"/>
    <property type="evidence" value="ECO:0007669"/>
    <property type="project" value="TreeGrafter"/>
</dbReference>